<dbReference type="Gene3D" id="3.40.30.10">
    <property type="entry name" value="Glutaredoxin"/>
    <property type="match status" value="1"/>
</dbReference>
<sequence>MTWSVVDDETALKLREQKGTHLILFFASGDPPWCPDCRDVDPTIRKVFDNNSSPTLNVVKVGDRPTWKDPSNKWRSEPYRVSEIPTLIQLVDGKEKKRLLQADLESEEKLRELIQ</sequence>
<dbReference type="Pfam" id="PF06110">
    <property type="entry name" value="TXD17-like_Trx"/>
    <property type="match status" value="1"/>
</dbReference>
<proteinExistence type="inferred from homology"/>
<keyword evidence="4" id="KW-1185">Reference proteome</keyword>
<name>A0A316V3V0_9BASI</name>
<dbReference type="FunCoup" id="A0A316V3V0">
    <property type="interactions" value="259"/>
</dbReference>
<dbReference type="STRING" id="1280837.A0A316V3V0"/>
<comment type="similarity">
    <text evidence="1">Belongs to the thioredoxin family.</text>
</comment>
<evidence type="ECO:0000256" key="1">
    <source>
        <dbReference type="ARBA" id="ARBA00008987"/>
    </source>
</evidence>
<dbReference type="InterPro" id="IPR036249">
    <property type="entry name" value="Thioredoxin-like_sf"/>
</dbReference>
<dbReference type="GeneID" id="37022353"/>
<dbReference type="GO" id="GO:0047134">
    <property type="term" value="F:protein-disulfide reductase [NAD(P)H] activity"/>
    <property type="evidence" value="ECO:0007669"/>
    <property type="project" value="InterPro"/>
</dbReference>
<organism evidence="3 4">
    <name type="scientific">Meira miltonrushii</name>
    <dbReference type="NCBI Taxonomy" id="1280837"/>
    <lineage>
        <taxon>Eukaryota</taxon>
        <taxon>Fungi</taxon>
        <taxon>Dikarya</taxon>
        <taxon>Basidiomycota</taxon>
        <taxon>Ustilaginomycotina</taxon>
        <taxon>Exobasidiomycetes</taxon>
        <taxon>Exobasidiales</taxon>
        <taxon>Brachybasidiaceae</taxon>
        <taxon>Meira</taxon>
    </lineage>
</organism>
<evidence type="ECO:0000313" key="3">
    <source>
        <dbReference type="EMBL" id="PWN32210.1"/>
    </source>
</evidence>
<gene>
    <name evidence="3" type="ORF">FA14DRAFT_175054</name>
</gene>
<dbReference type="RefSeq" id="XP_025352512.1">
    <property type="nucleotide sequence ID" value="XM_025500572.1"/>
</dbReference>
<evidence type="ECO:0000259" key="2">
    <source>
        <dbReference type="Pfam" id="PF06110"/>
    </source>
</evidence>
<dbReference type="PANTHER" id="PTHR12452">
    <property type="entry name" value="42-9-9 PROTEIN-RELATED"/>
    <property type="match status" value="1"/>
</dbReference>
<feature type="domain" description="Thioredoxin" evidence="2">
    <location>
        <begin position="11"/>
        <end position="110"/>
    </location>
</feature>
<dbReference type="InterPro" id="IPR010357">
    <property type="entry name" value="TXNDC17_dom"/>
</dbReference>
<dbReference type="PANTHER" id="PTHR12452:SF0">
    <property type="entry name" value="THIOREDOXIN DOMAIN-CONTAINING PROTEIN 17"/>
    <property type="match status" value="1"/>
</dbReference>
<reference evidence="3 4" key="1">
    <citation type="journal article" date="2018" name="Mol. Biol. Evol.">
        <title>Broad Genomic Sampling Reveals a Smut Pathogenic Ancestry of the Fungal Clade Ustilaginomycotina.</title>
        <authorList>
            <person name="Kijpornyongpan T."/>
            <person name="Mondo S.J."/>
            <person name="Barry K."/>
            <person name="Sandor L."/>
            <person name="Lee J."/>
            <person name="Lipzen A."/>
            <person name="Pangilinan J."/>
            <person name="LaButti K."/>
            <person name="Hainaut M."/>
            <person name="Henrissat B."/>
            <person name="Grigoriev I.V."/>
            <person name="Spatafora J.W."/>
            <person name="Aime M.C."/>
        </authorList>
    </citation>
    <scope>NUCLEOTIDE SEQUENCE [LARGE SCALE GENOMIC DNA]</scope>
    <source>
        <strain evidence="3 4">MCA 3882</strain>
    </source>
</reference>
<dbReference type="InterPro" id="IPR045108">
    <property type="entry name" value="TXNDC17-like"/>
</dbReference>
<dbReference type="OrthoDB" id="78947at2759"/>
<dbReference type="EMBL" id="KZ819606">
    <property type="protein sequence ID" value="PWN32210.1"/>
    <property type="molecule type" value="Genomic_DNA"/>
</dbReference>
<dbReference type="Proteomes" id="UP000245771">
    <property type="component" value="Unassembled WGS sequence"/>
</dbReference>
<dbReference type="InParanoid" id="A0A316V3V0"/>
<protein>
    <submittedName>
        <fullName evidence="3">Thioredoxin-like protein</fullName>
    </submittedName>
</protein>
<dbReference type="SUPFAM" id="SSF52833">
    <property type="entry name" value="Thioredoxin-like"/>
    <property type="match status" value="1"/>
</dbReference>
<dbReference type="AlphaFoldDB" id="A0A316V3V0"/>
<accession>A0A316V3V0</accession>
<dbReference type="GO" id="GO:0005829">
    <property type="term" value="C:cytosol"/>
    <property type="evidence" value="ECO:0007669"/>
    <property type="project" value="TreeGrafter"/>
</dbReference>
<evidence type="ECO:0000313" key="4">
    <source>
        <dbReference type="Proteomes" id="UP000245771"/>
    </source>
</evidence>